<feature type="domain" description="Mycothiol-dependent maleylpyruvate isomerase metal-binding" evidence="1">
    <location>
        <begin position="6"/>
        <end position="128"/>
    </location>
</feature>
<dbReference type="NCBIfam" id="TIGR03083">
    <property type="entry name" value="maleylpyruvate isomerase family mycothiol-dependent enzyme"/>
    <property type="match status" value="1"/>
</dbReference>
<dbReference type="Gene3D" id="1.20.120.450">
    <property type="entry name" value="dinb family like domain"/>
    <property type="match status" value="1"/>
</dbReference>
<dbReference type="Pfam" id="PF11716">
    <property type="entry name" value="MDMPI_N"/>
    <property type="match status" value="1"/>
</dbReference>
<evidence type="ECO:0000259" key="1">
    <source>
        <dbReference type="Pfam" id="PF11716"/>
    </source>
</evidence>
<dbReference type="NCBIfam" id="TIGR03086">
    <property type="entry name" value="TIGR03086 family metal-binding protein"/>
    <property type="match status" value="1"/>
</dbReference>
<evidence type="ECO:0000313" key="2">
    <source>
        <dbReference type="EMBL" id="ANE82637.1"/>
    </source>
</evidence>
<protein>
    <submittedName>
        <fullName evidence="2">TIGR03086 family protein</fullName>
    </submittedName>
</protein>
<dbReference type="InterPro" id="IPR017520">
    <property type="entry name" value="CHP03086"/>
</dbReference>
<dbReference type="Proteomes" id="UP000077143">
    <property type="component" value="Chromosome"/>
</dbReference>
<organism evidence="2 3">
    <name type="scientific">Mycobacterium adipatum</name>
    <dbReference type="NCBI Taxonomy" id="1682113"/>
    <lineage>
        <taxon>Bacteria</taxon>
        <taxon>Bacillati</taxon>
        <taxon>Actinomycetota</taxon>
        <taxon>Actinomycetes</taxon>
        <taxon>Mycobacteriales</taxon>
        <taxon>Mycobacteriaceae</taxon>
        <taxon>Mycobacterium</taxon>
    </lineage>
</organism>
<gene>
    <name evidence="2" type="ORF">A7U43_04560</name>
</gene>
<dbReference type="STRING" id="1682113.A7U43_04560"/>
<accession>A0A172UTW0</accession>
<name>A0A172UTW0_9MYCO</name>
<dbReference type="KEGG" id="madi:A7U43_04560"/>
<dbReference type="EMBL" id="CP015596">
    <property type="protein sequence ID" value="ANE82637.1"/>
    <property type="molecule type" value="Genomic_DNA"/>
</dbReference>
<dbReference type="GO" id="GO:0046872">
    <property type="term" value="F:metal ion binding"/>
    <property type="evidence" value="ECO:0007669"/>
    <property type="project" value="InterPro"/>
</dbReference>
<reference evidence="2 3" key="1">
    <citation type="submission" date="2016-05" db="EMBL/GenBank/DDBJ databases">
        <title>Complete genome sequence of a phthalic acid esters degrading Mycobacterium sp. YC-RL4.</title>
        <authorList>
            <person name="Ren L."/>
            <person name="Fan S."/>
            <person name="Ruth N."/>
            <person name="Jia Y."/>
            <person name="Wang J."/>
            <person name="Qiao C."/>
        </authorList>
    </citation>
    <scope>NUCLEOTIDE SEQUENCE [LARGE SCALE GENOMIC DNA]</scope>
    <source>
        <strain evidence="2 3">YC-RL4</strain>
    </source>
</reference>
<sequence>MIDMTTASARTAAVLSGVREDQLDAPTPCTALSVREVVAHVGQLAPAFGAAAAKDLGDLTDSPPGVGGYVLDEGWRGDYPARLAALAEAWQTPQAWAGMTRVGAVDLPGEVCGLVALTEVLVHGWDIAVATGQAYSVDDDTAAVLLDHLVTFTAGGPVEGLFGPPVTVGADVGAFDRALAVSGRDPAWRRV</sequence>
<dbReference type="InterPro" id="IPR017517">
    <property type="entry name" value="Maleyloyr_isom"/>
</dbReference>
<dbReference type="InterPro" id="IPR024344">
    <property type="entry name" value="MDMPI_metal-binding"/>
</dbReference>
<proteinExistence type="predicted"/>
<keyword evidence="3" id="KW-1185">Reference proteome</keyword>
<evidence type="ECO:0000313" key="3">
    <source>
        <dbReference type="Proteomes" id="UP000077143"/>
    </source>
</evidence>
<dbReference type="OrthoDB" id="5185819at2"/>
<dbReference type="SUPFAM" id="SSF109854">
    <property type="entry name" value="DinB/YfiT-like putative metalloenzymes"/>
    <property type="match status" value="1"/>
</dbReference>
<dbReference type="AlphaFoldDB" id="A0A172UTW0"/>
<dbReference type="InterPro" id="IPR034660">
    <property type="entry name" value="DinB/YfiT-like"/>
</dbReference>